<evidence type="ECO:0000256" key="1">
    <source>
        <dbReference type="SAM" id="MobiDB-lite"/>
    </source>
</evidence>
<keyword evidence="3" id="KW-1185">Reference proteome</keyword>
<name>A0A6A6JRG0_WESOR</name>
<sequence>MAGGVTLYTLEERAGDTVPMAISMHGGSRASYTAECKSRTEGGGSTATTGCGSLSCEPFWGEARLSSTLSIAAGPEGGKDHEGQASCFYGSVMLTRARQNPRPTRQRGSNGTKRLQDDGRRARVARHGFGRPIYLYTIGSQPWTLGPGSFANHHIGYTLLRTYSVDYRRAGDGAIFLLPTLDS</sequence>
<feature type="region of interest" description="Disordered" evidence="1">
    <location>
        <begin position="99"/>
        <end position="122"/>
    </location>
</feature>
<dbReference type="Proteomes" id="UP000800097">
    <property type="component" value="Unassembled WGS sequence"/>
</dbReference>
<dbReference type="RefSeq" id="XP_033656691.1">
    <property type="nucleotide sequence ID" value="XM_033799645.1"/>
</dbReference>
<dbReference type="AlphaFoldDB" id="A0A6A6JRG0"/>
<feature type="compositionally biased region" description="Polar residues" evidence="1">
    <location>
        <begin position="99"/>
        <end position="113"/>
    </location>
</feature>
<evidence type="ECO:0000313" key="3">
    <source>
        <dbReference type="Proteomes" id="UP000800097"/>
    </source>
</evidence>
<dbReference type="EMBL" id="ML986487">
    <property type="protein sequence ID" value="KAF2279152.1"/>
    <property type="molecule type" value="Genomic_DNA"/>
</dbReference>
<accession>A0A6A6JRG0</accession>
<organism evidence="2 3">
    <name type="scientific">Westerdykella ornata</name>
    <dbReference type="NCBI Taxonomy" id="318751"/>
    <lineage>
        <taxon>Eukaryota</taxon>
        <taxon>Fungi</taxon>
        <taxon>Dikarya</taxon>
        <taxon>Ascomycota</taxon>
        <taxon>Pezizomycotina</taxon>
        <taxon>Dothideomycetes</taxon>
        <taxon>Pleosporomycetidae</taxon>
        <taxon>Pleosporales</taxon>
        <taxon>Sporormiaceae</taxon>
        <taxon>Westerdykella</taxon>
    </lineage>
</organism>
<proteinExistence type="predicted"/>
<dbReference type="GeneID" id="54552820"/>
<reference evidence="2" key="1">
    <citation type="journal article" date="2020" name="Stud. Mycol.">
        <title>101 Dothideomycetes genomes: a test case for predicting lifestyles and emergence of pathogens.</title>
        <authorList>
            <person name="Haridas S."/>
            <person name="Albert R."/>
            <person name="Binder M."/>
            <person name="Bloem J."/>
            <person name="Labutti K."/>
            <person name="Salamov A."/>
            <person name="Andreopoulos B."/>
            <person name="Baker S."/>
            <person name="Barry K."/>
            <person name="Bills G."/>
            <person name="Bluhm B."/>
            <person name="Cannon C."/>
            <person name="Castanera R."/>
            <person name="Culley D."/>
            <person name="Daum C."/>
            <person name="Ezra D."/>
            <person name="Gonzalez J."/>
            <person name="Henrissat B."/>
            <person name="Kuo A."/>
            <person name="Liang C."/>
            <person name="Lipzen A."/>
            <person name="Lutzoni F."/>
            <person name="Magnuson J."/>
            <person name="Mondo S."/>
            <person name="Nolan M."/>
            <person name="Ohm R."/>
            <person name="Pangilinan J."/>
            <person name="Park H.-J."/>
            <person name="Ramirez L."/>
            <person name="Alfaro M."/>
            <person name="Sun H."/>
            <person name="Tritt A."/>
            <person name="Yoshinaga Y."/>
            <person name="Zwiers L.-H."/>
            <person name="Turgeon B."/>
            <person name="Goodwin S."/>
            <person name="Spatafora J."/>
            <person name="Crous P."/>
            <person name="Grigoriev I."/>
        </authorList>
    </citation>
    <scope>NUCLEOTIDE SEQUENCE</scope>
    <source>
        <strain evidence="2">CBS 379.55</strain>
    </source>
</reference>
<protein>
    <submittedName>
        <fullName evidence="2">Uncharacterized protein</fullName>
    </submittedName>
</protein>
<evidence type="ECO:0000313" key="2">
    <source>
        <dbReference type="EMBL" id="KAF2279152.1"/>
    </source>
</evidence>
<gene>
    <name evidence="2" type="ORF">EI97DRAFT_440615</name>
</gene>